<keyword evidence="3" id="KW-1185">Reference proteome</keyword>
<dbReference type="Proteomes" id="UP001221757">
    <property type="component" value="Unassembled WGS sequence"/>
</dbReference>
<organism evidence="2 3">
    <name type="scientific">Mycena rosella</name>
    <name type="common">Pink bonnet</name>
    <name type="synonym">Agaricus rosellus</name>
    <dbReference type="NCBI Taxonomy" id="1033263"/>
    <lineage>
        <taxon>Eukaryota</taxon>
        <taxon>Fungi</taxon>
        <taxon>Dikarya</taxon>
        <taxon>Basidiomycota</taxon>
        <taxon>Agaricomycotina</taxon>
        <taxon>Agaricomycetes</taxon>
        <taxon>Agaricomycetidae</taxon>
        <taxon>Agaricales</taxon>
        <taxon>Marasmiineae</taxon>
        <taxon>Mycenaceae</taxon>
        <taxon>Mycena</taxon>
    </lineage>
</organism>
<sequence>MGGDSDSQSNGYVDRDVPVHTRPSLRWPSNFLEYCGPFTAPASSPTTQPSSSPVSVPQSTPEHVTHAYTCSELARFQFEAILDREGPMPVMDRRGCTVRILVDTPVQKMDWFHVLPVHGNTPHSFWWGIEYGGNGSNILCHTEAFHHISVWGWA</sequence>
<feature type="compositionally biased region" description="Polar residues" evidence="1">
    <location>
        <begin position="1"/>
        <end position="11"/>
    </location>
</feature>
<proteinExistence type="predicted"/>
<dbReference type="AlphaFoldDB" id="A0AAD7DRL1"/>
<reference evidence="2" key="1">
    <citation type="submission" date="2023-03" db="EMBL/GenBank/DDBJ databases">
        <title>Massive genome expansion in bonnet fungi (Mycena s.s.) driven by repeated elements and novel gene families across ecological guilds.</title>
        <authorList>
            <consortium name="Lawrence Berkeley National Laboratory"/>
            <person name="Harder C.B."/>
            <person name="Miyauchi S."/>
            <person name="Viragh M."/>
            <person name="Kuo A."/>
            <person name="Thoen E."/>
            <person name="Andreopoulos B."/>
            <person name="Lu D."/>
            <person name="Skrede I."/>
            <person name="Drula E."/>
            <person name="Henrissat B."/>
            <person name="Morin E."/>
            <person name="Kohler A."/>
            <person name="Barry K."/>
            <person name="LaButti K."/>
            <person name="Morin E."/>
            <person name="Salamov A."/>
            <person name="Lipzen A."/>
            <person name="Mereny Z."/>
            <person name="Hegedus B."/>
            <person name="Baldrian P."/>
            <person name="Stursova M."/>
            <person name="Weitz H."/>
            <person name="Taylor A."/>
            <person name="Grigoriev I.V."/>
            <person name="Nagy L.G."/>
            <person name="Martin F."/>
            <person name="Kauserud H."/>
        </authorList>
    </citation>
    <scope>NUCLEOTIDE SEQUENCE</scope>
    <source>
        <strain evidence="2">CBHHK067</strain>
    </source>
</reference>
<protein>
    <submittedName>
        <fullName evidence="2">Uncharacterized protein</fullName>
    </submittedName>
</protein>
<dbReference type="EMBL" id="JARKIE010000027">
    <property type="protein sequence ID" value="KAJ7698099.1"/>
    <property type="molecule type" value="Genomic_DNA"/>
</dbReference>
<evidence type="ECO:0000313" key="3">
    <source>
        <dbReference type="Proteomes" id="UP001221757"/>
    </source>
</evidence>
<name>A0AAD7DRL1_MYCRO</name>
<gene>
    <name evidence="2" type="ORF">B0H17DRAFT_1130026</name>
</gene>
<evidence type="ECO:0000313" key="2">
    <source>
        <dbReference type="EMBL" id="KAJ7698099.1"/>
    </source>
</evidence>
<feature type="region of interest" description="Disordered" evidence="1">
    <location>
        <begin position="1"/>
        <end position="22"/>
    </location>
</feature>
<feature type="region of interest" description="Disordered" evidence="1">
    <location>
        <begin position="42"/>
        <end position="61"/>
    </location>
</feature>
<accession>A0AAD7DRL1</accession>
<comment type="caution">
    <text evidence="2">The sequence shown here is derived from an EMBL/GenBank/DDBJ whole genome shotgun (WGS) entry which is preliminary data.</text>
</comment>
<evidence type="ECO:0000256" key="1">
    <source>
        <dbReference type="SAM" id="MobiDB-lite"/>
    </source>
</evidence>